<dbReference type="AlphaFoldDB" id="A0A7I8WXK2"/>
<dbReference type="Proteomes" id="UP000582659">
    <property type="component" value="Unassembled WGS sequence"/>
</dbReference>
<dbReference type="GO" id="GO:0005789">
    <property type="term" value="C:endoplasmic reticulum membrane"/>
    <property type="evidence" value="ECO:0007669"/>
    <property type="project" value="TreeGrafter"/>
</dbReference>
<evidence type="ECO:0000259" key="3">
    <source>
        <dbReference type="Pfam" id="PF10277"/>
    </source>
</evidence>
<feature type="transmembrane region" description="Helical" evidence="2">
    <location>
        <begin position="132"/>
        <end position="151"/>
    </location>
</feature>
<reference evidence="4" key="1">
    <citation type="submission" date="2020-09" db="EMBL/GenBank/DDBJ databases">
        <authorList>
            <person name="Kikuchi T."/>
        </authorList>
    </citation>
    <scope>NUCLEOTIDE SEQUENCE</scope>
    <source>
        <strain evidence="4">Ka4C1</strain>
    </source>
</reference>
<dbReference type="EMBL" id="CAJFDI010000002">
    <property type="protein sequence ID" value="CAD5216794.1"/>
    <property type="molecule type" value="Genomic_DNA"/>
</dbReference>
<feature type="transmembrane region" description="Helical" evidence="2">
    <location>
        <begin position="199"/>
        <end position="219"/>
    </location>
</feature>
<name>A0A7I8WXK2_BURXY</name>
<evidence type="ECO:0000256" key="1">
    <source>
        <dbReference type="SAM" id="MobiDB-lite"/>
    </source>
</evidence>
<gene>
    <name evidence="4" type="ORF">BXYJ_LOCUS4713</name>
</gene>
<keyword evidence="5" id="KW-1185">Reference proteome</keyword>
<dbReference type="SMR" id="A0A7I8WXK2"/>
<evidence type="ECO:0000313" key="5">
    <source>
        <dbReference type="Proteomes" id="UP000659654"/>
    </source>
</evidence>
<protein>
    <submittedName>
        <fullName evidence="4">(pine wood nematode) hypothetical protein</fullName>
    </submittedName>
</protein>
<keyword evidence="2" id="KW-0472">Membrane</keyword>
<dbReference type="PANTHER" id="PTHR12892">
    <property type="entry name" value="FGF RECEPTOR ACTIVATING PROTEIN 1"/>
    <property type="match status" value="1"/>
</dbReference>
<dbReference type="EMBL" id="CAJFCV020000002">
    <property type="protein sequence ID" value="CAG9100154.1"/>
    <property type="molecule type" value="Genomic_DNA"/>
</dbReference>
<organism evidence="4 5">
    <name type="scientific">Bursaphelenchus xylophilus</name>
    <name type="common">Pinewood nematode worm</name>
    <name type="synonym">Aphelenchoides xylophilus</name>
    <dbReference type="NCBI Taxonomy" id="6326"/>
    <lineage>
        <taxon>Eukaryota</taxon>
        <taxon>Metazoa</taxon>
        <taxon>Ecdysozoa</taxon>
        <taxon>Nematoda</taxon>
        <taxon>Chromadorea</taxon>
        <taxon>Rhabditida</taxon>
        <taxon>Tylenchina</taxon>
        <taxon>Tylenchomorpha</taxon>
        <taxon>Aphelenchoidea</taxon>
        <taxon>Aphelenchoididae</taxon>
        <taxon>Bursaphelenchus</taxon>
    </lineage>
</organism>
<dbReference type="GO" id="GO:0006506">
    <property type="term" value="P:GPI anchor biosynthetic process"/>
    <property type="evidence" value="ECO:0007669"/>
    <property type="project" value="TreeGrafter"/>
</dbReference>
<feature type="region of interest" description="Disordered" evidence="1">
    <location>
        <begin position="1"/>
        <end position="41"/>
    </location>
</feature>
<dbReference type="GO" id="GO:0000139">
    <property type="term" value="C:Golgi membrane"/>
    <property type="evidence" value="ECO:0007669"/>
    <property type="project" value="InterPro"/>
</dbReference>
<dbReference type="OrthoDB" id="5874654at2759"/>
<dbReference type="Proteomes" id="UP000659654">
    <property type="component" value="Unassembled WGS sequence"/>
</dbReference>
<feature type="compositionally biased region" description="Low complexity" evidence="1">
    <location>
        <begin position="10"/>
        <end position="37"/>
    </location>
</feature>
<keyword evidence="2" id="KW-1133">Transmembrane helix</keyword>
<evidence type="ECO:0000256" key="2">
    <source>
        <dbReference type="SAM" id="Phobius"/>
    </source>
</evidence>
<evidence type="ECO:0000313" key="4">
    <source>
        <dbReference type="EMBL" id="CAD5216794.1"/>
    </source>
</evidence>
<dbReference type="InterPro" id="IPR019402">
    <property type="entry name" value="CWH43_N"/>
</dbReference>
<accession>A0A7I8WXK2</accession>
<dbReference type="PANTHER" id="PTHR12892:SF15">
    <property type="entry name" value="POST-GPI ATTACHMENT TO PROTEINS FACTOR 2-LIKE"/>
    <property type="match status" value="1"/>
</dbReference>
<feature type="transmembrane region" description="Helical" evidence="2">
    <location>
        <begin position="271"/>
        <end position="296"/>
    </location>
</feature>
<proteinExistence type="predicted"/>
<feature type="transmembrane region" description="Helical" evidence="2">
    <location>
        <begin position="74"/>
        <end position="96"/>
    </location>
</feature>
<sequence length="320" mass="36415">MEMDREDQNSSKLDSLSMSSIPDSDCSPSDCSKTSSSVYSNDWPQKSSIISTTVSSTSSATSNRKPDGKMKIKTLCLLGALLPGIGCYFCVCYTYLFQFDRVLNFTSTNCPDVMSIFPPISYSIGVWKPQKYVWLIVMALHMPPRFLYGLAYKNQYTYGQSTHKQLWWFDWLVKFHLRLMIIESMGLILVSVIDIESSFIIHAASYALWITCLNFNMLFNTILQHYSGIKELTENHKTTFYIKCTLFAFAYPLSVSTGFSYGTYLAYCNGFAYAAFSVAEYIIVGINSAFYFTLIWELKGSCMEIHVRHDSPAFRNDVQA</sequence>
<keyword evidence="2" id="KW-0812">Transmembrane</keyword>
<dbReference type="Pfam" id="PF10277">
    <property type="entry name" value="Frag1"/>
    <property type="match status" value="1"/>
</dbReference>
<comment type="caution">
    <text evidence="4">The sequence shown here is derived from an EMBL/GenBank/DDBJ whole genome shotgun (WGS) entry which is preliminary data.</text>
</comment>
<dbReference type="InterPro" id="IPR039545">
    <property type="entry name" value="PGAP2"/>
</dbReference>
<feature type="domain" description="CWH43-like N-terminal" evidence="3">
    <location>
        <begin position="78"/>
        <end position="300"/>
    </location>
</feature>
<feature type="transmembrane region" description="Helical" evidence="2">
    <location>
        <begin position="171"/>
        <end position="193"/>
    </location>
</feature>
<feature type="transmembrane region" description="Helical" evidence="2">
    <location>
        <begin position="240"/>
        <end position="259"/>
    </location>
</feature>